<dbReference type="STRING" id="43335.A0A4U5PWS9"/>
<sequence>MKLNLLNLKSVEKAFFTQKLKCNFLKKNDRGTSFFHALMRHKHKKSFITVILCSNGALTTSIDEVNVAFVHYYHNLLRTSSSVSPIDVVVVHSGPCLDESHYSFLLVPVSNEIVKENLFSIGNDKAPGLNGYSSLVFKKSWDIVRADFCVALQDFFSFGQILKQINHSIIAQVLKSANVNSTNDFRSISCCNVLRGRNIIDNINLAQEFLRHYDRKRTFPCCLIKIEFKKAFDSVQWVFLRELLHLLGFPYHFVHLVMLYVETSSFSVAINDSLYGFFPRRCGVR</sequence>
<accession>A0A4U5PWS9</accession>
<name>A0A4U5PWS9_POPAL</name>
<dbReference type="InterPro" id="IPR052343">
    <property type="entry name" value="Retrotransposon-Effector_Assoc"/>
</dbReference>
<protein>
    <submittedName>
        <fullName evidence="1">Uncharacterized protein</fullName>
    </submittedName>
</protein>
<evidence type="ECO:0000313" key="1">
    <source>
        <dbReference type="EMBL" id="TKS01954.1"/>
    </source>
</evidence>
<reference evidence="1" key="1">
    <citation type="submission" date="2018-10" db="EMBL/GenBank/DDBJ databases">
        <title>Population genomic analysis revealed the cold adaptation of white poplar.</title>
        <authorList>
            <person name="Liu Y.-J."/>
        </authorList>
    </citation>
    <scope>NUCLEOTIDE SEQUENCE [LARGE SCALE GENOMIC DNA]</scope>
    <source>
        <strain evidence="1">PAL-ZL1</strain>
    </source>
</reference>
<dbReference type="PANTHER" id="PTHR46890">
    <property type="entry name" value="NON-LTR RETROLELEMENT REVERSE TRANSCRIPTASE-LIKE PROTEIN-RELATED"/>
    <property type="match status" value="1"/>
</dbReference>
<dbReference type="PANTHER" id="PTHR46890:SF48">
    <property type="entry name" value="RNA-DIRECTED DNA POLYMERASE"/>
    <property type="match status" value="1"/>
</dbReference>
<dbReference type="AlphaFoldDB" id="A0A4U5PWS9"/>
<gene>
    <name evidence="1" type="ORF">D5086_0000167860</name>
</gene>
<organism evidence="1">
    <name type="scientific">Populus alba</name>
    <name type="common">White poplar</name>
    <dbReference type="NCBI Taxonomy" id="43335"/>
    <lineage>
        <taxon>Eukaryota</taxon>
        <taxon>Viridiplantae</taxon>
        <taxon>Streptophyta</taxon>
        <taxon>Embryophyta</taxon>
        <taxon>Tracheophyta</taxon>
        <taxon>Spermatophyta</taxon>
        <taxon>Magnoliopsida</taxon>
        <taxon>eudicotyledons</taxon>
        <taxon>Gunneridae</taxon>
        <taxon>Pentapetalae</taxon>
        <taxon>rosids</taxon>
        <taxon>fabids</taxon>
        <taxon>Malpighiales</taxon>
        <taxon>Salicaceae</taxon>
        <taxon>Saliceae</taxon>
        <taxon>Populus</taxon>
    </lineage>
</organism>
<dbReference type="EMBL" id="RCHU01000556">
    <property type="protein sequence ID" value="TKS01954.1"/>
    <property type="molecule type" value="Genomic_DNA"/>
</dbReference>
<proteinExistence type="predicted"/>
<comment type="caution">
    <text evidence="1">The sequence shown here is derived from an EMBL/GenBank/DDBJ whole genome shotgun (WGS) entry which is preliminary data.</text>
</comment>